<evidence type="ECO:0000313" key="2">
    <source>
        <dbReference type="EMBL" id="GAL28303.1"/>
    </source>
</evidence>
<protein>
    <recommendedName>
        <fullName evidence="1">RNA polymerase sigma-70 domain-containing protein</fullName>
    </recommendedName>
</protein>
<dbReference type="PRINTS" id="PR00046">
    <property type="entry name" value="SIGMA70FCT"/>
</dbReference>
<dbReference type="InterPro" id="IPR013324">
    <property type="entry name" value="RNA_pol_sigma_r3/r4-like"/>
</dbReference>
<proteinExistence type="predicted"/>
<dbReference type="Proteomes" id="UP000029223">
    <property type="component" value="Unassembled WGS sequence"/>
</dbReference>
<comment type="caution">
    <text evidence="2">The sequence shown here is derived from an EMBL/GenBank/DDBJ whole genome shotgun (WGS) entry which is preliminary data.</text>
</comment>
<dbReference type="SUPFAM" id="SSF88659">
    <property type="entry name" value="Sigma3 and sigma4 domains of RNA polymerase sigma factors"/>
    <property type="match status" value="1"/>
</dbReference>
<accession>A0ABQ0JHR4</accession>
<dbReference type="PROSITE" id="PS00716">
    <property type="entry name" value="SIGMA70_2"/>
    <property type="match status" value="1"/>
</dbReference>
<sequence>MMSQTLEEVGLIVGVTRERVRQIQKVAMEALRDQLRKQNLTAAEID</sequence>
<dbReference type="InterPro" id="IPR007630">
    <property type="entry name" value="RNA_pol_sigma70_r4"/>
</dbReference>
<dbReference type="Pfam" id="PF04545">
    <property type="entry name" value="Sigma70_r4"/>
    <property type="match status" value="1"/>
</dbReference>
<keyword evidence="3" id="KW-1185">Reference proteome</keyword>
<evidence type="ECO:0000259" key="1">
    <source>
        <dbReference type="PROSITE" id="PS00716"/>
    </source>
</evidence>
<dbReference type="EMBL" id="BBMS01000041">
    <property type="protein sequence ID" value="GAL28303.1"/>
    <property type="molecule type" value="Genomic_DNA"/>
</dbReference>
<dbReference type="InterPro" id="IPR000943">
    <property type="entry name" value="RNA_pol_sigma70"/>
</dbReference>
<evidence type="ECO:0000313" key="3">
    <source>
        <dbReference type="Proteomes" id="UP000029223"/>
    </source>
</evidence>
<feature type="domain" description="RNA polymerase sigma-70" evidence="1">
    <location>
        <begin position="5"/>
        <end position="31"/>
    </location>
</feature>
<reference evidence="3" key="2">
    <citation type="submission" date="2014-09" db="EMBL/GenBank/DDBJ databases">
        <authorList>
            <consortium name="NBRP consortium"/>
            <person name="Sawabe T."/>
            <person name="Meirelles P."/>
            <person name="Nakanishi M."/>
            <person name="Sayaka M."/>
            <person name="Hattori M."/>
            <person name="Ohkuma M."/>
        </authorList>
    </citation>
    <scope>NUCLEOTIDE SEQUENCE [LARGE SCALE GENOMIC DNA]</scope>
    <source>
        <strain evidence="3">JCM 19239</strain>
    </source>
</reference>
<dbReference type="InterPro" id="IPR036388">
    <property type="entry name" value="WH-like_DNA-bd_sf"/>
</dbReference>
<reference evidence="3" key="1">
    <citation type="submission" date="2014-09" db="EMBL/GenBank/DDBJ databases">
        <title>Vibrio variabilis JCM 19239. (C206) whole genome shotgun sequence.</title>
        <authorList>
            <person name="Sawabe T."/>
            <person name="Meirelles P."/>
            <person name="Nakanishi M."/>
            <person name="Sayaka M."/>
            <person name="Hattori M."/>
            <person name="Ohkuma M."/>
        </authorList>
    </citation>
    <scope>NUCLEOTIDE SEQUENCE [LARGE SCALE GENOMIC DNA]</scope>
    <source>
        <strain evidence="3">JCM 19239</strain>
    </source>
</reference>
<organism evidence="2 3">
    <name type="scientific">Vibrio variabilis</name>
    <dbReference type="NCBI Taxonomy" id="990271"/>
    <lineage>
        <taxon>Bacteria</taxon>
        <taxon>Pseudomonadati</taxon>
        <taxon>Pseudomonadota</taxon>
        <taxon>Gammaproteobacteria</taxon>
        <taxon>Vibrionales</taxon>
        <taxon>Vibrionaceae</taxon>
        <taxon>Vibrio</taxon>
    </lineage>
</organism>
<dbReference type="Gene3D" id="1.10.10.10">
    <property type="entry name" value="Winged helix-like DNA-binding domain superfamily/Winged helix DNA-binding domain"/>
    <property type="match status" value="1"/>
</dbReference>
<name>A0ABQ0JHR4_9VIBR</name>
<gene>
    <name evidence="2" type="ORF">JCM19239_3559</name>
</gene>